<feature type="transmembrane region" description="Helical" evidence="3">
    <location>
        <begin position="42"/>
        <end position="63"/>
    </location>
</feature>
<comment type="similarity">
    <text evidence="1">Belongs to the bacterial sugar transferase family.</text>
</comment>
<dbReference type="Pfam" id="PF02397">
    <property type="entry name" value="Bac_transf"/>
    <property type="match status" value="1"/>
</dbReference>
<dbReference type="OrthoDB" id="9808602at2"/>
<keyword evidence="6" id="KW-1185">Reference proteome</keyword>
<name>A0A1Y5SRR9_9RHOB</name>
<protein>
    <submittedName>
        <fullName evidence="5">Undecaprenyl phosphate N,N'-diacetylbacillosamine 1-phosphate transferase</fullName>
        <ecNumber evidence="5">2.7.8.36</ecNumber>
    </submittedName>
</protein>
<dbReference type="PANTHER" id="PTHR30576:SF0">
    <property type="entry name" value="UNDECAPRENYL-PHOSPHATE N-ACETYLGALACTOSAMINYL 1-PHOSPHATE TRANSFERASE-RELATED"/>
    <property type="match status" value="1"/>
</dbReference>
<dbReference type="Proteomes" id="UP000193827">
    <property type="component" value="Unassembled WGS sequence"/>
</dbReference>
<dbReference type="GO" id="GO:0102334">
    <property type="term" value="F:N,N'-diacetylbacilliosaminyl-1-phosphate transferase activity"/>
    <property type="evidence" value="ECO:0007669"/>
    <property type="project" value="UniProtKB-EC"/>
</dbReference>
<evidence type="ECO:0000256" key="2">
    <source>
        <dbReference type="ARBA" id="ARBA00023169"/>
    </source>
</evidence>
<gene>
    <name evidence="5" type="primary">pglC_1</name>
    <name evidence="5" type="ORF">PEL8287_02437</name>
</gene>
<dbReference type="InterPro" id="IPR003362">
    <property type="entry name" value="Bact_transf"/>
</dbReference>
<dbReference type="RefSeq" id="WP_085892664.1">
    <property type="nucleotide sequence ID" value="NZ_FWFL01000005.1"/>
</dbReference>
<accession>A0A1Y5SRR9</accession>
<dbReference type="PANTHER" id="PTHR30576">
    <property type="entry name" value="COLANIC BIOSYNTHESIS UDP-GLUCOSE LIPID CARRIER TRANSFERASE"/>
    <property type="match status" value="1"/>
</dbReference>
<evidence type="ECO:0000313" key="5">
    <source>
        <dbReference type="EMBL" id="SLN46943.1"/>
    </source>
</evidence>
<reference evidence="5 6" key="1">
    <citation type="submission" date="2017-03" db="EMBL/GenBank/DDBJ databases">
        <authorList>
            <person name="Afonso C.L."/>
            <person name="Miller P.J."/>
            <person name="Scott M.A."/>
            <person name="Spackman E."/>
            <person name="Goraichik I."/>
            <person name="Dimitrov K.M."/>
            <person name="Suarez D.L."/>
            <person name="Swayne D.E."/>
        </authorList>
    </citation>
    <scope>NUCLEOTIDE SEQUENCE [LARGE SCALE GENOMIC DNA]</scope>
    <source>
        <strain evidence="5 6">CECT 8287</strain>
    </source>
</reference>
<evidence type="ECO:0000313" key="6">
    <source>
        <dbReference type="Proteomes" id="UP000193827"/>
    </source>
</evidence>
<proteinExistence type="inferred from homology"/>
<evidence type="ECO:0000256" key="3">
    <source>
        <dbReference type="SAM" id="Phobius"/>
    </source>
</evidence>
<evidence type="ECO:0000256" key="1">
    <source>
        <dbReference type="ARBA" id="ARBA00006464"/>
    </source>
</evidence>
<dbReference type="EMBL" id="FWFL01000005">
    <property type="protein sequence ID" value="SLN46943.1"/>
    <property type="molecule type" value="Genomic_DNA"/>
</dbReference>
<keyword evidence="2" id="KW-0270">Exopolysaccharide synthesis</keyword>
<dbReference type="GO" id="GO:0000271">
    <property type="term" value="P:polysaccharide biosynthetic process"/>
    <property type="evidence" value="ECO:0007669"/>
    <property type="project" value="UniProtKB-KW"/>
</dbReference>
<keyword evidence="3" id="KW-1133">Transmembrane helix</keyword>
<keyword evidence="5" id="KW-0808">Transferase</keyword>
<keyword evidence="3" id="KW-0812">Transmembrane</keyword>
<evidence type="ECO:0000259" key="4">
    <source>
        <dbReference type="Pfam" id="PF02397"/>
    </source>
</evidence>
<dbReference type="EC" id="2.7.8.36" evidence="5"/>
<sequence>MTIQRENFTNSDSSPVETFRANISGTARGGIYCNLFKRLLDLFFVLMAAPFVVPVVLLLALFISRDGHNPFYRQVRVGRAGRNFTMWKLRTMVPDAENKLEDFLADDASARNEWNEKQKLADDPRVTRLGALIRKCSIDELPQLWNVLVGDMSLVGPRPMMPEQRRLYPGLSYFTLRPGVSGPWQVSDRNSSSFAARAEFDDQYNNNVSLKNDVRIILCTFLVVVRGTGC</sequence>
<organism evidence="5 6">
    <name type="scientific">Roseovarius litorisediminis</name>
    <dbReference type="NCBI Taxonomy" id="1312363"/>
    <lineage>
        <taxon>Bacteria</taxon>
        <taxon>Pseudomonadati</taxon>
        <taxon>Pseudomonadota</taxon>
        <taxon>Alphaproteobacteria</taxon>
        <taxon>Rhodobacterales</taxon>
        <taxon>Roseobacteraceae</taxon>
        <taxon>Roseovarius</taxon>
    </lineage>
</organism>
<dbReference type="AlphaFoldDB" id="A0A1Y5SRR9"/>
<keyword evidence="3" id="KW-0472">Membrane</keyword>
<feature type="domain" description="Bacterial sugar transferase" evidence="4">
    <location>
        <begin position="37"/>
        <end position="225"/>
    </location>
</feature>